<dbReference type="Gene3D" id="3.30.160.60">
    <property type="entry name" value="Classic Zinc Finger"/>
    <property type="match status" value="2"/>
</dbReference>
<keyword evidence="8" id="KW-0804">Transcription</keyword>
<evidence type="ECO:0000256" key="2">
    <source>
        <dbReference type="ARBA" id="ARBA00006991"/>
    </source>
</evidence>
<comment type="similarity">
    <text evidence="2">Belongs to the krueppel C2H2-type zinc-finger protein family.</text>
</comment>
<protein>
    <recommendedName>
        <fullName evidence="12">C2H2-type domain-containing protein</fullName>
    </recommendedName>
</protein>
<evidence type="ECO:0000256" key="7">
    <source>
        <dbReference type="ARBA" id="ARBA00023125"/>
    </source>
</evidence>
<feature type="compositionally biased region" description="Low complexity" evidence="11">
    <location>
        <begin position="271"/>
        <end position="280"/>
    </location>
</feature>
<dbReference type="GO" id="GO:0003677">
    <property type="term" value="F:DNA binding"/>
    <property type="evidence" value="ECO:0007669"/>
    <property type="project" value="UniProtKB-KW"/>
</dbReference>
<feature type="compositionally biased region" description="Polar residues" evidence="11">
    <location>
        <begin position="127"/>
        <end position="138"/>
    </location>
</feature>
<dbReference type="Proteomes" id="UP001303760">
    <property type="component" value="Unassembled WGS sequence"/>
</dbReference>
<evidence type="ECO:0000256" key="3">
    <source>
        <dbReference type="ARBA" id="ARBA00022723"/>
    </source>
</evidence>
<evidence type="ECO:0000256" key="8">
    <source>
        <dbReference type="ARBA" id="ARBA00023163"/>
    </source>
</evidence>
<evidence type="ECO:0000256" key="10">
    <source>
        <dbReference type="PROSITE-ProRule" id="PRU00042"/>
    </source>
</evidence>
<feature type="compositionally biased region" description="Low complexity" evidence="11">
    <location>
        <begin position="107"/>
        <end position="118"/>
    </location>
</feature>
<evidence type="ECO:0000256" key="4">
    <source>
        <dbReference type="ARBA" id="ARBA00022737"/>
    </source>
</evidence>
<feature type="compositionally biased region" description="Polar residues" evidence="11">
    <location>
        <begin position="187"/>
        <end position="215"/>
    </location>
</feature>
<dbReference type="GO" id="GO:0005634">
    <property type="term" value="C:nucleus"/>
    <property type="evidence" value="ECO:0007669"/>
    <property type="project" value="UniProtKB-SubCell"/>
</dbReference>
<organism evidence="13 14">
    <name type="scientific">Achaetomium macrosporum</name>
    <dbReference type="NCBI Taxonomy" id="79813"/>
    <lineage>
        <taxon>Eukaryota</taxon>
        <taxon>Fungi</taxon>
        <taxon>Dikarya</taxon>
        <taxon>Ascomycota</taxon>
        <taxon>Pezizomycotina</taxon>
        <taxon>Sordariomycetes</taxon>
        <taxon>Sordariomycetidae</taxon>
        <taxon>Sordariales</taxon>
        <taxon>Chaetomiaceae</taxon>
        <taxon>Achaetomium</taxon>
    </lineage>
</organism>
<keyword evidence="5 10" id="KW-0863">Zinc-finger</keyword>
<keyword evidence="3" id="KW-0479">Metal-binding</keyword>
<sequence>MTTVPSDRRLNVPLASPLTSAAPQPPSLTSSSDPAPSSSNSTNSTTATSVHSSSVLTPSGAVSDGFPPSASHSTASQSSPGPPLYYGHMTGSWPTPGLSQPPAYAYPNPNSGAPGSGPLAQPPYARTATSYGSASSPSLPHFSGHPSSSAPNGESIPAHQSYHDQQGFPSPVAAGPGSVEVGGSLGSPVTAQSQGANQESGLTQSMLGNPTSNATRLAAPGHSTPGGMSQEGSSYRPPSTPTNYYPPSSASQQQSFPSYASPVTQPPPTAALPATASGPLPRGPASISGMAPPMQYSSGRAHHMPSMTSYASYSSVSGPVLSNMHHPGAPVAMVGSMQGLPGYSHHHGLSPHHSHHLYVHHPGGPPPQSERPFKCNECTQAFNRNHDLKRHQRIHLAIKPFGCGDCDKRFSRKDALKRHRLVKGCGGISPTDGPGGTTSANEESPNDRRTAGSGDPDGSPSQGKKEA</sequence>
<dbReference type="InterPro" id="IPR050331">
    <property type="entry name" value="Zinc_finger"/>
</dbReference>
<dbReference type="Pfam" id="PF00096">
    <property type="entry name" value="zf-C2H2"/>
    <property type="match status" value="2"/>
</dbReference>
<keyword evidence="6" id="KW-0862">Zinc</keyword>
<feature type="region of interest" description="Disordered" evidence="11">
    <location>
        <begin position="424"/>
        <end position="467"/>
    </location>
</feature>
<evidence type="ECO:0000256" key="5">
    <source>
        <dbReference type="ARBA" id="ARBA00022771"/>
    </source>
</evidence>
<evidence type="ECO:0000313" key="13">
    <source>
        <dbReference type="EMBL" id="KAK4237839.1"/>
    </source>
</evidence>
<dbReference type="PROSITE" id="PS50157">
    <property type="entry name" value="ZINC_FINGER_C2H2_2"/>
    <property type="match status" value="2"/>
</dbReference>
<dbReference type="FunFam" id="3.30.160.60:FF:000446">
    <property type="entry name" value="Zinc finger protein"/>
    <property type="match status" value="1"/>
</dbReference>
<dbReference type="GO" id="GO:0010468">
    <property type="term" value="P:regulation of gene expression"/>
    <property type="evidence" value="ECO:0007669"/>
    <property type="project" value="TreeGrafter"/>
</dbReference>
<dbReference type="PANTHER" id="PTHR16515:SF58">
    <property type="entry name" value="ZINC FINGER PROTEIN 22"/>
    <property type="match status" value="1"/>
</dbReference>
<dbReference type="GO" id="GO:0008270">
    <property type="term" value="F:zinc ion binding"/>
    <property type="evidence" value="ECO:0007669"/>
    <property type="project" value="UniProtKB-KW"/>
</dbReference>
<comment type="caution">
    <text evidence="13">The sequence shown here is derived from an EMBL/GenBank/DDBJ whole genome shotgun (WGS) entry which is preliminary data.</text>
</comment>
<dbReference type="PROSITE" id="PS00028">
    <property type="entry name" value="ZINC_FINGER_C2H2_1"/>
    <property type="match status" value="1"/>
</dbReference>
<dbReference type="AlphaFoldDB" id="A0AAN7C9F3"/>
<gene>
    <name evidence="13" type="ORF">C8A03DRAFT_44343</name>
</gene>
<feature type="domain" description="C2H2-type" evidence="12">
    <location>
        <begin position="401"/>
        <end position="420"/>
    </location>
</feature>
<evidence type="ECO:0000256" key="1">
    <source>
        <dbReference type="ARBA" id="ARBA00004123"/>
    </source>
</evidence>
<dbReference type="FunFam" id="3.30.160.60:FF:000188">
    <property type="entry name" value="Zinc finger protein 787"/>
    <property type="match status" value="1"/>
</dbReference>
<feature type="compositionally biased region" description="Low complexity" evidence="11">
    <location>
        <begin position="27"/>
        <end position="57"/>
    </location>
</feature>
<reference evidence="13" key="2">
    <citation type="submission" date="2023-05" db="EMBL/GenBank/DDBJ databases">
        <authorList>
            <consortium name="Lawrence Berkeley National Laboratory"/>
            <person name="Steindorff A."/>
            <person name="Hensen N."/>
            <person name="Bonometti L."/>
            <person name="Westerberg I."/>
            <person name="Brannstrom I.O."/>
            <person name="Guillou S."/>
            <person name="Cros-Aarteil S."/>
            <person name="Calhoun S."/>
            <person name="Haridas S."/>
            <person name="Kuo A."/>
            <person name="Mondo S."/>
            <person name="Pangilinan J."/>
            <person name="Riley R."/>
            <person name="Labutti K."/>
            <person name="Andreopoulos B."/>
            <person name="Lipzen A."/>
            <person name="Chen C."/>
            <person name="Yanf M."/>
            <person name="Daum C."/>
            <person name="Ng V."/>
            <person name="Clum A."/>
            <person name="Ohm R."/>
            <person name="Martin F."/>
            <person name="Silar P."/>
            <person name="Natvig D."/>
            <person name="Lalanne C."/>
            <person name="Gautier V."/>
            <person name="Ament-Velasquez S.L."/>
            <person name="Kruys A."/>
            <person name="Hutchinson M.I."/>
            <person name="Powell A.J."/>
            <person name="Barry K."/>
            <person name="Miller A.N."/>
            <person name="Grigoriev I.V."/>
            <person name="Debuchy R."/>
            <person name="Gladieux P."/>
            <person name="Thoren M.H."/>
            <person name="Johannesson H."/>
        </authorList>
    </citation>
    <scope>NUCLEOTIDE SEQUENCE</scope>
    <source>
        <strain evidence="13">CBS 532.94</strain>
    </source>
</reference>
<feature type="compositionally biased region" description="Low complexity" evidence="11">
    <location>
        <begin position="452"/>
        <end position="461"/>
    </location>
</feature>
<keyword evidence="9" id="KW-0539">Nucleus</keyword>
<dbReference type="InterPro" id="IPR013087">
    <property type="entry name" value="Znf_C2H2_type"/>
</dbReference>
<evidence type="ECO:0000256" key="6">
    <source>
        <dbReference type="ARBA" id="ARBA00022833"/>
    </source>
</evidence>
<dbReference type="EMBL" id="MU860120">
    <property type="protein sequence ID" value="KAK4237839.1"/>
    <property type="molecule type" value="Genomic_DNA"/>
</dbReference>
<feature type="region of interest" description="Disordered" evidence="11">
    <location>
        <begin position="1"/>
        <end position="301"/>
    </location>
</feature>
<evidence type="ECO:0000313" key="14">
    <source>
        <dbReference type="Proteomes" id="UP001303760"/>
    </source>
</evidence>
<accession>A0AAN7C9F3</accession>
<feature type="compositionally biased region" description="Low complexity" evidence="11">
    <location>
        <begin position="233"/>
        <end position="262"/>
    </location>
</feature>
<feature type="compositionally biased region" description="Low complexity" evidence="11">
    <location>
        <begin position="67"/>
        <end position="79"/>
    </location>
</feature>
<reference evidence="13" key="1">
    <citation type="journal article" date="2023" name="Mol. Phylogenet. Evol.">
        <title>Genome-scale phylogeny and comparative genomics of the fungal order Sordariales.</title>
        <authorList>
            <person name="Hensen N."/>
            <person name="Bonometti L."/>
            <person name="Westerberg I."/>
            <person name="Brannstrom I.O."/>
            <person name="Guillou S."/>
            <person name="Cros-Aarteil S."/>
            <person name="Calhoun S."/>
            <person name="Haridas S."/>
            <person name="Kuo A."/>
            <person name="Mondo S."/>
            <person name="Pangilinan J."/>
            <person name="Riley R."/>
            <person name="LaButti K."/>
            <person name="Andreopoulos B."/>
            <person name="Lipzen A."/>
            <person name="Chen C."/>
            <person name="Yan M."/>
            <person name="Daum C."/>
            <person name="Ng V."/>
            <person name="Clum A."/>
            <person name="Steindorff A."/>
            <person name="Ohm R.A."/>
            <person name="Martin F."/>
            <person name="Silar P."/>
            <person name="Natvig D.O."/>
            <person name="Lalanne C."/>
            <person name="Gautier V."/>
            <person name="Ament-Velasquez S.L."/>
            <person name="Kruys A."/>
            <person name="Hutchinson M.I."/>
            <person name="Powell A.J."/>
            <person name="Barry K."/>
            <person name="Miller A.N."/>
            <person name="Grigoriev I.V."/>
            <person name="Debuchy R."/>
            <person name="Gladieux P."/>
            <person name="Hiltunen Thoren M."/>
            <person name="Johannesson H."/>
        </authorList>
    </citation>
    <scope>NUCLEOTIDE SEQUENCE</scope>
    <source>
        <strain evidence="13">CBS 532.94</strain>
    </source>
</reference>
<evidence type="ECO:0000256" key="9">
    <source>
        <dbReference type="ARBA" id="ARBA00023242"/>
    </source>
</evidence>
<feature type="domain" description="C2H2-type" evidence="12">
    <location>
        <begin position="373"/>
        <end position="400"/>
    </location>
</feature>
<keyword evidence="4" id="KW-0677">Repeat</keyword>
<keyword evidence="14" id="KW-1185">Reference proteome</keyword>
<comment type="subcellular location">
    <subcellularLocation>
        <location evidence="1">Nucleus</location>
    </subcellularLocation>
</comment>
<name>A0AAN7C9F3_9PEZI</name>
<evidence type="ECO:0000259" key="12">
    <source>
        <dbReference type="PROSITE" id="PS50157"/>
    </source>
</evidence>
<keyword evidence="7" id="KW-0238">DNA-binding</keyword>
<feature type="compositionally biased region" description="Basic and acidic residues" evidence="11">
    <location>
        <begin position="1"/>
        <end position="10"/>
    </location>
</feature>
<evidence type="ECO:0000256" key="11">
    <source>
        <dbReference type="SAM" id="MobiDB-lite"/>
    </source>
</evidence>
<dbReference type="SMART" id="SM00355">
    <property type="entry name" value="ZnF_C2H2"/>
    <property type="match status" value="2"/>
</dbReference>
<proteinExistence type="inferred from homology"/>
<dbReference type="SUPFAM" id="SSF57667">
    <property type="entry name" value="beta-beta-alpha zinc fingers"/>
    <property type="match status" value="1"/>
</dbReference>
<dbReference type="PANTHER" id="PTHR16515">
    <property type="entry name" value="PR DOMAIN ZINC FINGER PROTEIN"/>
    <property type="match status" value="1"/>
</dbReference>
<dbReference type="InterPro" id="IPR036236">
    <property type="entry name" value="Znf_C2H2_sf"/>
</dbReference>